<sequence length="253" mass="28136">MMLKKQTVWLLTMLSLVVVLSVYYVTSPDGGTSNIVMTEENQEVSENTADVNELAEEKQPAAEEEQPAQEEEKQPATEEEKQPATEEEKQPAEEGKDGKDGKDSEKGESQDETGANAEEGEVQTEELEDGTVISSVTSDELFAELRMELEDQRSKRKGQLDTIVASNDTTPEEKNEAYDEMEALDEAAHKETVLETLIKSQGYDDALVRAEGNNVKITVKASKEHDKSAANKIMVLVRDEMENMENVVVTFEQ</sequence>
<evidence type="ECO:0000313" key="2">
    <source>
        <dbReference type="EMBL" id="OAS85196.1"/>
    </source>
</evidence>
<feature type="compositionally biased region" description="Basic and acidic residues" evidence="1">
    <location>
        <begin position="70"/>
        <end position="109"/>
    </location>
</feature>
<evidence type="ECO:0000256" key="1">
    <source>
        <dbReference type="SAM" id="MobiDB-lite"/>
    </source>
</evidence>
<dbReference type="Pfam" id="PF12685">
    <property type="entry name" value="SpoIIIAH"/>
    <property type="match status" value="1"/>
</dbReference>
<dbReference type="InterPro" id="IPR024232">
    <property type="entry name" value="SpoIIIAH"/>
</dbReference>
<gene>
    <name evidence="2" type="ORF">A6K24_06725</name>
</gene>
<evidence type="ECO:0008006" key="4">
    <source>
        <dbReference type="Google" id="ProtNLM"/>
    </source>
</evidence>
<dbReference type="Gene3D" id="1.10.287.4300">
    <property type="entry name" value="Stage III sporulation protein AH-like"/>
    <property type="match status" value="1"/>
</dbReference>
<dbReference type="Proteomes" id="UP000078534">
    <property type="component" value="Unassembled WGS sequence"/>
</dbReference>
<feature type="compositionally biased region" description="Acidic residues" evidence="1">
    <location>
        <begin position="118"/>
        <end position="129"/>
    </location>
</feature>
<protein>
    <recommendedName>
        <fullName evidence="4">SpoIIIAH-like family protein</fullName>
    </recommendedName>
</protein>
<organism evidence="2 3">
    <name type="scientific">Metabacillus litoralis</name>
    <dbReference type="NCBI Taxonomy" id="152268"/>
    <lineage>
        <taxon>Bacteria</taxon>
        <taxon>Bacillati</taxon>
        <taxon>Bacillota</taxon>
        <taxon>Bacilli</taxon>
        <taxon>Bacillales</taxon>
        <taxon>Bacillaceae</taxon>
        <taxon>Metabacillus</taxon>
    </lineage>
</organism>
<proteinExistence type="predicted"/>
<feature type="region of interest" description="Disordered" evidence="1">
    <location>
        <begin position="41"/>
        <end position="135"/>
    </location>
</feature>
<dbReference type="AlphaFoldDB" id="A0A179STR2"/>
<dbReference type="InterPro" id="IPR038503">
    <property type="entry name" value="SpoIIIAH_sf"/>
</dbReference>
<comment type="caution">
    <text evidence="2">The sequence shown here is derived from an EMBL/GenBank/DDBJ whole genome shotgun (WGS) entry which is preliminary data.</text>
</comment>
<name>A0A179STR2_9BACI</name>
<accession>A0A179STR2</accession>
<reference evidence="3" key="1">
    <citation type="submission" date="2016-04" db="EMBL/GenBank/DDBJ databases">
        <authorList>
            <person name="Lyu Z."/>
            <person name="Lyu W."/>
        </authorList>
    </citation>
    <scope>NUCLEOTIDE SEQUENCE [LARGE SCALE GENOMIC DNA]</scope>
    <source>
        <strain evidence="3">C44</strain>
    </source>
</reference>
<keyword evidence="3" id="KW-1185">Reference proteome</keyword>
<feature type="region of interest" description="Disordered" evidence="1">
    <location>
        <begin position="150"/>
        <end position="176"/>
    </location>
</feature>
<dbReference type="EMBL" id="LWSG01000023">
    <property type="protein sequence ID" value="OAS85196.1"/>
    <property type="molecule type" value="Genomic_DNA"/>
</dbReference>
<evidence type="ECO:0000313" key="3">
    <source>
        <dbReference type="Proteomes" id="UP000078534"/>
    </source>
</evidence>
<dbReference type="STRING" id="152268.A6K24_06725"/>